<proteinExistence type="predicted"/>
<reference evidence="1" key="2">
    <citation type="submission" date="2015-10" db="EMBL/GenBank/DDBJ databases">
        <authorList>
            <person name="Gilbert D.G."/>
        </authorList>
    </citation>
    <scope>NUCLEOTIDE SEQUENCE</scope>
</reference>
<name>A0A0P4Y576_9CRUS</name>
<evidence type="ECO:0000313" key="1">
    <source>
        <dbReference type="EMBL" id="JAI87210.1"/>
    </source>
</evidence>
<accession>A0A0P4Y576</accession>
<sequence>MLFRRLEWHCFHFALFMAGVEREHLTAYAAGLYVVHRVFTLQLSAPVAYKWLLVRARIYGHSIAIFSFYYVRQNMLQHAICPVTDRRKGWQFLCVCVNLYTL</sequence>
<organism evidence="1">
    <name type="scientific">Daphnia magna</name>
    <dbReference type="NCBI Taxonomy" id="35525"/>
    <lineage>
        <taxon>Eukaryota</taxon>
        <taxon>Metazoa</taxon>
        <taxon>Ecdysozoa</taxon>
        <taxon>Arthropoda</taxon>
        <taxon>Crustacea</taxon>
        <taxon>Branchiopoda</taxon>
        <taxon>Diplostraca</taxon>
        <taxon>Cladocera</taxon>
        <taxon>Anomopoda</taxon>
        <taxon>Daphniidae</taxon>
        <taxon>Daphnia</taxon>
    </lineage>
</organism>
<protein>
    <submittedName>
        <fullName evidence="1">Uncharacterized protein</fullName>
    </submittedName>
</protein>
<dbReference type="AlphaFoldDB" id="A0A0P4Y576"/>
<reference evidence="1" key="1">
    <citation type="submission" date="2015-10" db="EMBL/GenBank/DDBJ databases">
        <title>Daphnia magna gene sets from two clonal populations assembled and annotated with EvidentialGene.</title>
        <authorList>
            <person name="Gilbert D."/>
            <person name="Podicheti R."/>
            <person name="Orsini L."/>
            <person name="Colbourne J."/>
            <person name="Pfrender M."/>
        </authorList>
    </citation>
    <scope>NUCLEOTIDE SEQUENCE</scope>
</reference>
<dbReference type="EMBL" id="GDIP01236191">
    <property type="protein sequence ID" value="JAI87210.1"/>
    <property type="molecule type" value="Transcribed_RNA"/>
</dbReference>